<dbReference type="GeneID" id="14408458"/>
<dbReference type="STRING" id="867904.Metho_2380"/>
<feature type="transmembrane region" description="Helical" evidence="2">
    <location>
        <begin position="50"/>
        <end position="68"/>
    </location>
</feature>
<sequence>MKKPARQSSAKNTKPSSQDASEVQQENTGKVILAVKPRTPEEKRKAHVQGIIKTAVASILGIIAGILANMQYGMGTETKWYAVVTIVAILAYYAQRLIYPAIKINIKEFGFKDWFYVEFLVVDFCLVTWTLLLN</sequence>
<feature type="region of interest" description="Disordered" evidence="1">
    <location>
        <begin position="1"/>
        <end position="40"/>
    </location>
</feature>
<protein>
    <submittedName>
        <fullName evidence="3">Uncharacterized protein</fullName>
    </submittedName>
</protein>
<dbReference type="RefSeq" id="WP_015325695.1">
    <property type="nucleotide sequence ID" value="NC_019977.1"/>
</dbReference>
<dbReference type="InterPro" id="IPR043941">
    <property type="entry name" value="EMC6-arch"/>
</dbReference>
<dbReference type="Proteomes" id="UP000010866">
    <property type="component" value="Chromosome"/>
</dbReference>
<organism evidence="3 4">
    <name type="scientific">Methanomethylovorans hollandica (strain DSM 15978 / NBRC 107637 / DMS1)</name>
    <dbReference type="NCBI Taxonomy" id="867904"/>
    <lineage>
        <taxon>Archaea</taxon>
        <taxon>Methanobacteriati</taxon>
        <taxon>Methanobacteriota</taxon>
        <taxon>Stenosarchaea group</taxon>
        <taxon>Methanomicrobia</taxon>
        <taxon>Methanosarcinales</taxon>
        <taxon>Methanosarcinaceae</taxon>
        <taxon>Methanomethylovorans</taxon>
    </lineage>
</organism>
<keyword evidence="2" id="KW-1133">Transmembrane helix</keyword>
<evidence type="ECO:0000256" key="2">
    <source>
        <dbReference type="SAM" id="Phobius"/>
    </source>
</evidence>
<dbReference type="OrthoDB" id="50040at2157"/>
<feature type="transmembrane region" description="Helical" evidence="2">
    <location>
        <begin position="80"/>
        <end position="102"/>
    </location>
</feature>
<proteinExistence type="predicted"/>
<dbReference type="AlphaFoldDB" id="L0L0Q2"/>
<keyword evidence="4" id="KW-1185">Reference proteome</keyword>
<evidence type="ECO:0000256" key="1">
    <source>
        <dbReference type="SAM" id="MobiDB-lite"/>
    </source>
</evidence>
<keyword evidence="2" id="KW-0472">Membrane</keyword>
<feature type="compositionally biased region" description="Polar residues" evidence="1">
    <location>
        <begin position="1"/>
        <end position="28"/>
    </location>
</feature>
<dbReference type="EMBL" id="CP003362">
    <property type="protein sequence ID" value="AGB50530.1"/>
    <property type="molecule type" value="Genomic_DNA"/>
</dbReference>
<dbReference type="Pfam" id="PF19094">
    <property type="entry name" value="EMC6_arch"/>
    <property type="match status" value="1"/>
</dbReference>
<accession>L0L0Q2</accession>
<evidence type="ECO:0000313" key="4">
    <source>
        <dbReference type="Proteomes" id="UP000010866"/>
    </source>
</evidence>
<evidence type="ECO:0000313" key="3">
    <source>
        <dbReference type="EMBL" id="AGB50530.1"/>
    </source>
</evidence>
<keyword evidence="2" id="KW-0812">Transmembrane</keyword>
<gene>
    <name evidence="3" type="ordered locus">Metho_2380</name>
</gene>
<dbReference type="KEGG" id="mhz:Metho_2380"/>
<reference evidence="4" key="1">
    <citation type="submission" date="2012-02" db="EMBL/GenBank/DDBJ databases">
        <title>Complete sequence of chromosome of Methanomethylovorans hollandica DSM 15978.</title>
        <authorList>
            <person name="Lucas S."/>
            <person name="Copeland A."/>
            <person name="Lapidus A."/>
            <person name="Glavina del Rio T."/>
            <person name="Dalin E."/>
            <person name="Tice H."/>
            <person name="Bruce D."/>
            <person name="Goodwin L."/>
            <person name="Pitluck S."/>
            <person name="Peters L."/>
            <person name="Mikhailova N."/>
            <person name="Held B."/>
            <person name="Kyrpides N."/>
            <person name="Mavromatis K."/>
            <person name="Ivanova N."/>
            <person name="Brettin T."/>
            <person name="Detter J.C."/>
            <person name="Han C."/>
            <person name="Larimer F."/>
            <person name="Land M."/>
            <person name="Hauser L."/>
            <person name="Markowitz V."/>
            <person name="Cheng J.-F."/>
            <person name="Hugenholtz P."/>
            <person name="Woyke T."/>
            <person name="Wu D."/>
            <person name="Spring S."/>
            <person name="Schroeder M."/>
            <person name="Brambilla E."/>
            <person name="Klenk H.-P."/>
            <person name="Eisen J.A."/>
        </authorList>
    </citation>
    <scope>NUCLEOTIDE SEQUENCE [LARGE SCALE GENOMIC DNA]</scope>
    <source>
        <strain evidence="4">DSM 15978 / NBRC 107637 / DMS1</strain>
    </source>
</reference>
<dbReference type="HOGENOM" id="CLU_144574_0_0_2"/>
<name>L0L0Q2_METHD</name>
<feature type="transmembrane region" description="Helical" evidence="2">
    <location>
        <begin position="114"/>
        <end position="132"/>
    </location>
</feature>